<feature type="domain" description="NTP pyrophosphohydrolase MazG-like" evidence="2">
    <location>
        <begin position="16"/>
        <end position="98"/>
    </location>
</feature>
<dbReference type="GO" id="GO:0046052">
    <property type="term" value="P:UTP catabolic process"/>
    <property type="evidence" value="ECO:0007669"/>
    <property type="project" value="TreeGrafter"/>
</dbReference>
<dbReference type="InterPro" id="IPR011551">
    <property type="entry name" value="NTP_PyrPHydrolase_MazG"/>
</dbReference>
<dbReference type="PANTHER" id="PTHR30522:SF0">
    <property type="entry name" value="NUCLEOSIDE TRIPHOSPHATE PYROPHOSPHOHYDROLASE"/>
    <property type="match status" value="1"/>
</dbReference>
<dbReference type="GO" id="GO:0046076">
    <property type="term" value="P:dTTP catabolic process"/>
    <property type="evidence" value="ECO:0007669"/>
    <property type="project" value="TreeGrafter"/>
</dbReference>
<dbReference type="GO" id="GO:0046081">
    <property type="term" value="P:dUTP catabolic process"/>
    <property type="evidence" value="ECO:0007669"/>
    <property type="project" value="TreeGrafter"/>
</dbReference>
<proteinExistence type="predicted"/>
<name>A0A3N3ZMS1_9MICC</name>
<dbReference type="InterPro" id="IPR048015">
    <property type="entry name" value="NTP-PPase_MazG-like_N"/>
</dbReference>
<dbReference type="CDD" id="cd11528">
    <property type="entry name" value="NTP-PPase_MazG_Nterm"/>
    <property type="match status" value="1"/>
</dbReference>
<feature type="region of interest" description="Disordered" evidence="1">
    <location>
        <begin position="156"/>
        <end position="180"/>
    </location>
</feature>
<evidence type="ECO:0000313" key="3">
    <source>
        <dbReference type="EMBL" id="ROZ61983.1"/>
    </source>
</evidence>
<dbReference type="GO" id="GO:0046047">
    <property type="term" value="P:TTP catabolic process"/>
    <property type="evidence" value="ECO:0007669"/>
    <property type="project" value="TreeGrafter"/>
</dbReference>
<dbReference type="SUPFAM" id="SSF101386">
    <property type="entry name" value="all-alpha NTP pyrophosphatases"/>
    <property type="match status" value="1"/>
</dbReference>
<dbReference type="GO" id="GO:0006203">
    <property type="term" value="P:dGTP catabolic process"/>
    <property type="evidence" value="ECO:0007669"/>
    <property type="project" value="TreeGrafter"/>
</dbReference>
<reference evidence="3 4" key="1">
    <citation type="submission" date="2018-10" db="EMBL/GenBank/DDBJ databases">
        <title>Kocuria sp. M5W7-7, whole genome shotgun sequence.</title>
        <authorList>
            <person name="Tuo L."/>
        </authorList>
    </citation>
    <scope>NUCLEOTIDE SEQUENCE [LARGE SCALE GENOMIC DNA]</scope>
    <source>
        <strain evidence="3 4">M5W7-7</strain>
    </source>
</reference>
<dbReference type="NCBIfam" id="TIGR00444">
    <property type="entry name" value="mazG"/>
    <property type="match status" value="1"/>
</dbReference>
<keyword evidence="4" id="KW-1185">Reference proteome</keyword>
<accession>A0A3N3ZMS1</accession>
<sequence length="223" mass="24652">MDRLRSPGGCAWDARQTHESLVKYLVEESYEVIEAIESEGGPQAHRQELTEELGDLLLQVVFHARVAQERSVVDGGFTVLDVLEAITDKLVRRHPQVFAEDYQDSLGTEASNAALHSRWEDLKKQEKPERSGPFDGVPPGLPALQYADKILAKGRRHGLEPETPTASEASAAGSPRAEFTSEEDLGELLFDLVRHASAQGMDAERALRRTARRWAAQRGGSDL</sequence>
<dbReference type="InterPro" id="IPR004518">
    <property type="entry name" value="MazG-like_dom"/>
</dbReference>
<organism evidence="3 4">
    <name type="scientific">Kocuria soli</name>
    <dbReference type="NCBI Taxonomy" id="2485125"/>
    <lineage>
        <taxon>Bacteria</taxon>
        <taxon>Bacillati</taxon>
        <taxon>Actinomycetota</taxon>
        <taxon>Actinomycetes</taxon>
        <taxon>Micrococcales</taxon>
        <taxon>Micrococcaceae</taxon>
        <taxon>Kocuria</taxon>
    </lineage>
</organism>
<evidence type="ECO:0000313" key="4">
    <source>
        <dbReference type="Proteomes" id="UP000270616"/>
    </source>
</evidence>
<dbReference type="Gene3D" id="1.10.287.1080">
    <property type="entry name" value="MazG-like"/>
    <property type="match status" value="2"/>
</dbReference>
<evidence type="ECO:0000256" key="1">
    <source>
        <dbReference type="SAM" id="MobiDB-lite"/>
    </source>
</evidence>
<dbReference type="EMBL" id="RKMF01000016">
    <property type="protein sequence ID" value="ROZ61983.1"/>
    <property type="molecule type" value="Genomic_DNA"/>
</dbReference>
<dbReference type="OrthoDB" id="9808939at2"/>
<protein>
    <submittedName>
        <fullName evidence="3">MazG family protein</fullName>
    </submittedName>
</protein>
<comment type="caution">
    <text evidence="3">The sequence shown here is derived from an EMBL/GenBank/DDBJ whole genome shotgun (WGS) entry which is preliminary data.</text>
</comment>
<dbReference type="Pfam" id="PF03819">
    <property type="entry name" value="MazG"/>
    <property type="match status" value="1"/>
</dbReference>
<dbReference type="GO" id="GO:0047429">
    <property type="term" value="F:nucleoside triphosphate diphosphatase activity"/>
    <property type="evidence" value="ECO:0007669"/>
    <property type="project" value="TreeGrafter"/>
</dbReference>
<evidence type="ECO:0000259" key="2">
    <source>
        <dbReference type="Pfam" id="PF03819"/>
    </source>
</evidence>
<dbReference type="PANTHER" id="PTHR30522">
    <property type="entry name" value="NUCLEOSIDE TRIPHOSPHATE PYROPHOSPHOHYDROLASE"/>
    <property type="match status" value="1"/>
</dbReference>
<gene>
    <name evidence="3" type="ORF">EDL96_11775</name>
</gene>
<dbReference type="Proteomes" id="UP000270616">
    <property type="component" value="Unassembled WGS sequence"/>
</dbReference>
<dbReference type="GO" id="GO:0046061">
    <property type="term" value="P:dATP catabolic process"/>
    <property type="evidence" value="ECO:0007669"/>
    <property type="project" value="TreeGrafter"/>
</dbReference>
<dbReference type="AlphaFoldDB" id="A0A3N3ZMS1"/>